<evidence type="ECO:0000313" key="1">
    <source>
        <dbReference type="EMBL" id="CAG8526997.1"/>
    </source>
</evidence>
<accession>A0ACA9LFG7</accession>
<comment type="caution">
    <text evidence="1">The sequence shown here is derived from an EMBL/GenBank/DDBJ whole genome shotgun (WGS) entry which is preliminary data.</text>
</comment>
<dbReference type="EMBL" id="CAJVPW010003622">
    <property type="protein sequence ID" value="CAG8526997.1"/>
    <property type="molecule type" value="Genomic_DNA"/>
</dbReference>
<name>A0ACA9LFG7_9GLOM</name>
<gene>
    <name evidence="1" type="ORF">SPELUC_LOCUS4192</name>
</gene>
<proteinExistence type="predicted"/>
<sequence length="54" mass="6237">MLQVFSVCNIYLKYKKALAFTCTKTKEEKININDKKIAEALILFVVKELLKATK</sequence>
<keyword evidence="2" id="KW-1185">Reference proteome</keyword>
<feature type="non-terminal residue" evidence="1">
    <location>
        <position position="54"/>
    </location>
</feature>
<evidence type="ECO:0000313" key="2">
    <source>
        <dbReference type="Proteomes" id="UP000789366"/>
    </source>
</evidence>
<reference evidence="1" key="1">
    <citation type="submission" date="2021-06" db="EMBL/GenBank/DDBJ databases">
        <authorList>
            <person name="Kallberg Y."/>
            <person name="Tangrot J."/>
            <person name="Rosling A."/>
        </authorList>
    </citation>
    <scope>NUCLEOTIDE SEQUENCE</scope>
    <source>
        <strain evidence="1">28 12/20/2015</strain>
    </source>
</reference>
<dbReference type="Proteomes" id="UP000789366">
    <property type="component" value="Unassembled WGS sequence"/>
</dbReference>
<organism evidence="1 2">
    <name type="scientific">Cetraspora pellucida</name>
    <dbReference type="NCBI Taxonomy" id="1433469"/>
    <lineage>
        <taxon>Eukaryota</taxon>
        <taxon>Fungi</taxon>
        <taxon>Fungi incertae sedis</taxon>
        <taxon>Mucoromycota</taxon>
        <taxon>Glomeromycotina</taxon>
        <taxon>Glomeromycetes</taxon>
        <taxon>Diversisporales</taxon>
        <taxon>Gigasporaceae</taxon>
        <taxon>Cetraspora</taxon>
    </lineage>
</organism>
<protein>
    <submittedName>
        <fullName evidence="1">13699_t:CDS:1</fullName>
    </submittedName>
</protein>